<dbReference type="Gene3D" id="3.50.30.50">
    <property type="entry name" value="Putative cyclase"/>
    <property type="match status" value="1"/>
</dbReference>
<reference evidence="1 2" key="1">
    <citation type="journal article" date="2019" name="Int. J. Syst. Evol. Microbiol.">
        <title>The Global Catalogue of Microorganisms (GCM) 10K type strain sequencing project: providing services to taxonomists for standard genome sequencing and annotation.</title>
        <authorList>
            <consortium name="The Broad Institute Genomics Platform"/>
            <consortium name="The Broad Institute Genome Sequencing Center for Infectious Disease"/>
            <person name="Wu L."/>
            <person name="Ma J."/>
        </authorList>
    </citation>
    <scope>NUCLEOTIDE SEQUENCE [LARGE SCALE GENOMIC DNA]</scope>
    <source>
        <strain evidence="1 2">JCM 11117</strain>
    </source>
</reference>
<dbReference type="PANTHER" id="PTHR34861:SF11">
    <property type="entry name" value="CYCLASE"/>
    <property type="match status" value="1"/>
</dbReference>
<dbReference type="Proteomes" id="UP001499967">
    <property type="component" value="Unassembled WGS sequence"/>
</dbReference>
<dbReference type="InterPro" id="IPR037175">
    <property type="entry name" value="KFase_sf"/>
</dbReference>
<comment type="caution">
    <text evidence="1">The sequence shown here is derived from an EMBL/GenBank/DDBJ whole genome shotgun (WGS) entry which is preliminary data.</text>
</comment>
<dbReference type="PANTHER" id="PTHR34861">
    <property type="match status" value="1"/>
</dbReference>
<organism evidence="1 2">
    <name type="scientific">Pseudonocardia zijingensis</name>
    <dbReference type="NCBI Taxonomy" id="153376"/>
    <lineage>
        <taxon>Bacteria</taxon>
        <taxon>Bacillati</taxon>
        <taxon>Actinomycetota</taxon>
        <taxon>Actinomycetes</taxon>
        <taxon>Pseudonocardiales</taxon>
        <taxon>Pseudonocardiaceae</taxon>
        <taxon>Pseudonocardia</taxon>
    </lineage>
</organism>
<name>A0ABN1Q2B9_9PSEU</name>
<sequence length="315" mass="34124">MDDSGMPKYAELPRLGAVHARHSWDVFGPEDGLGALNLLTPERVVRAATEIRTGTRISLQLPAELPDPPFYGREALRHSVFRTGRNSWDDRIDAYHPQGSTQWDGFRHLRYREFGFFGGRRADPPELGDELGVQHWARGIVGRGVLLDARRWLDEHEPGTSAFGGRSLSAEDLRRIADAQDVRIGAGDVLCVRTGWVTEYRALDADGRAEVAAGGRPPATGLAADESMAEQLWDWHVAAVACDNPAVEVAPGDAAVGSLHRRALAALGIPLGELFDFDELATACAADERWSFFFVSVPLAISGGVGSPAAPVAVR</sequence>
<dbReference type="EMBL" id="BAAAHP010000075">
    <property type="protein sequence ID" value="GAA0935909.1"/>
    <property type="molecule type" value="Genomic_DNA"/>
</dbReference>
<protein>
    <submittedName>
        <fullName evidence="1">Cyclase family protein</fullName>
    </submittedName>
</protein>
<dbReference type="RefSeq" id="WP_343941760.1">
    <property type="nucleotide sequence ID" value="NZ_BAAAHP010000075.1"/>
</dbReference>
<dbReference type="InterPro" id="IPR007325">
    <property type="entry name" value="KFase/CYL"/>
</dbReference>
<dbReference type="SUPFAM" id="SSF102198">
    <property type="entry name" value="Putative cyclase"/>
    <property type="match status" value="1"/>
</dbReference>
<evidence type="ECO:0000313" key="1">
    <source>
        <dbReference type="EMBL" id="GAA0935909.1"/>
    </source>
</evidence>
<keyword evidence="2" id="KW-1185">Reference proteome</keyword>
<proteinExistence type="predicted"/>
<evidence type="ECO:0000313" key="2">
    <source>
        <dbReference type="Proteomes" id="UP001499967"/>
    </source>
</evidence>
<gene>
    <name evidence="1" type="ORF">GCM10009559_27750</name>
</gene>
<accession>A0ABN1Q2B9</accession>
<dbReference type="Pfam" id="PF04199">
    <property type="entry name" value="Cyclase"/>
    <property type="match status" value="1"/>
</dbReference>